<protein>
    <submittedName>
        <fullName evidence="1">Guanosine-3',5'-bis(Diphosphate) 3'-pyrophosphohydrolase</fullName>
    </submittedName>
</protein>
<reference evidence="1 2" key="1">
    <citation type="submission" date="2024-10" db="EMBL/GenBank/DDBJ databases">
        <title>The Natural Products Discovery Center: Release of the First 8490 Sequenced Strains for Exploring Actinobacteria Biosynthetic Diversity.</title>
        <authorList>
            <person name="Kalkreuter E."/>
            <person name="Kautsar S.A."/>
            <person name="Yang D."/>
            <person name="Bader C.D."/>
            <person name="Teijaro C.N."/>
            <person name="Fluegel L."/>
            <person name="Davis C.M."/>
            <person name="Simpson J.R."/>
            <person name="Lauterbach L."/>
            <person name="Steele A.D."/>
            <person name="Gui C."/>
            <person name="Meng S."/>
            <person name="Li G."/>
            <person name="Viehrig K."/>
            <person name="Ye F."/>
            <person name="Su P."/>
            <person name="Kiefer A.F."/>
            <person name="Nichols A."/>
            <person name="Cepeda A.J."/>
            <person name="Yan W."/>
            <person name="Fan B."/>
            <person name="Jiang Y."/>
            <person name="Adhikari A."/>
            <person name="Zheng C.-J."/>
            <person name="Schuster L."/>
            <person name="Cowan T.M."/>
            <person name="Smanski M.J."/>
            <person name="Chevrette M.G."/>
            <person name="De Carvalho L.P.S."/>
            <person name="Shen B."/>
        </authorList>
    </citation>
    <scope>NUCLEOTIDE SEQUENCE [LARGE SCALE GENOMIC DNA]</scope>
    <source>
        <strain evidence="1 2">NPDC049639</strain>
    </source>
</reference>
<organism evidence="1 2">
    <name type="scientific">Spongisporangium articulatum</name>
    <dbReference type="NCBI Taxonomy" id="3362603"/>
    <lineage>
        <taxon>Bacteria</taxon>
        <taxon>Bacillati</taxon>
        <taxon>Actinomycetota</taxon>
        <taxon>Actinomycetes</taxon>
        <taxon>Kineosporiales</taxon>
        <taxon>Kineosporiaceae</taxon>
        <taxon>Spongisporangium</taxon>
    </lineage>
</organism>
<accession>A0ABW8AHU7</accession>
<evidence type="ECO:0000313" key="2">
    <source>
        <dbReference type="Proteomes" id="UP001612915"/>
    </source>
</evidence>
<sequence length="149" mass="16124">MTSGLGERAEELARRAHAGQVDKLGDGYFEAHLRPIAELLRPFGEYASAAGVLHDIVEDTATTYDDLRAAGIPEPVVSAVRSVTRVEGEPYEALIARAAAHPLGRLVKLADNWHNLQGQAALAQVDPETSAALRERYERARETLTAALL</sequence>
<name>A0ABW8AHU7_9ACTN</name>
<gene>
    <name evidence="1" type="ORF">ACIB24_02505</name>
</gene>
<dbReference type="EMBL" id="JBITLV010000001">
    <property type="protein sequence ID" value="MFI7585930.1"/>
    <property type="molecule type" value="Genomic_DNA"/>
</dbReference>
<dbReference type="SUPFAM" id="SSF109604">
    <property type="entry name" value="HD-domain/PDEase-like"/>
    <property type="match status" value="1"/>
</dbReference>
<keyword evidence="2" id="KW-1185">Reference proteome</keyword>
<evidence type="ECO:0000313" key="1">
    <source>
        <dbReference type="EMBL" id="MFI7585930.1"/>
    </source>
</evidence>
<comment type="caution">
    <text evidence="1">The sequence shown here is derived from an EMBL/GenBank/DDBJ whole genome shotgun (WGS) entry which is preliminary data.</text>
</comment>
<proteinExistence type="predicted"/>
<dbReference type="RefSeq" id="WP_398274677.1">
    <property type="nucleotide sequence ID" value="NZ_JBITLV010000001.1"/>
</dbReference>
<dbReference type="Proteomes" id="UP001612915">
    <property type="component" value="Unassembled WGS sequence"/>
</dbReference>
<dbReference type="Gene3D" id="1.10.3210.10">
    <property type="entry name" value="Hypothetical protein af1432"/>
    <property type="match status" value="1"/>
</dbReference>